<dbReference type="InterPro" id="IPR014284">
    <property type="entry name" value="RNA_pol_sigma-70_dom"/>
</dbReference>
<dbReference type="PANTHER" id="PTHR43133:SF63">
    <property type="entry name" value="RNA POLYMERASE SIGMA FACTOR FECI-RELATED"/>
    <property type="match status" value="1"/>
</dbReference>
<dbReference type="Gene3D" id="1.10.1740.10">
    <property type="match status" value="1"/>
</dbReference>
<dbReference type="Pfam" id="PF04542">
    <property type="entry name" value="Sigma70_r2"/>
    <property type="match status" value="1"/>
</dbReference>
<evidence type="ECO:0000256" key="1">
    <source>
        <dbReference type="ARBA" id="ARBA00010641"/>
    </source>
</evidence>
<evidence type="ECO:0000256" key="4">
    <source>
        <dbReference type="ARBA" id="ARBA00023163"/>
    </source>
</evidence>
<keyword evidence="2" id="KW-0805">Transcription regulation</keyword>
<dbReference type="Gene3D" id="1.10.10.10">
    <property type="entry name" value="Winged helix-like DNA-binding domain superfamily/Winged helix DNA-binding domain"/>
    <property type="match status" value="1"/>
</dbReference>
<keyword evidence="4" id="KW-0804">Transcription</keyword>
<dbReference type="GO" id="GO:0003677">
    <property type="term" value="F:DNA binding"/>
    <property type="evidence" value="ECO:0007669"/>
    <property type="project" value="InterPro"/>
</dbReference>
<dbReference type="Pfam" id="PF08281">
    <property type="entry name" value="Sigma70_r4_2"/>
    <property type="match status" value="1"/>
</dbReference>
<dbReference type="NCBIfam" id="TIGR02937">
    <property type="entry name" value="sigma70-ECF"/>
    <property type="match status" value="1"/>
</dbReference>
<dbReference type="AlphaFoldDB" id="A0AAQ1HP73"/>
<keyword evidence="3" id="KW-0731">Sigma factor</keyword>
<reference evidence="7 8" key="1">
    <citation type="submission" date="2016-10" db="EMBL/GenBank/DDBJ databases">
        <authorList>
            <person name="Varghese N."/>
            <person name="Submissions S."/>
        </authorList>
    </citation>
    <scope>NUCLEOTIDE SEQUENCE [LARGE SCALE GENOMIC DNA]</scope>
    <source>
        <strain evidence="7 8">LMG 18378</strain>
    </source>
</reference>
<sequence>MGLLYMEHNSWLKGWLYRRLGCTSQAADLAQDTFLRLLQAQRKTGEALDLQRPRAYLATVGRRLVYDHFRRHSLEQAYLDVLARVPEAFALSAEDLWLMRETLQQLDALLDRFKPMVRSVFLLSQLDGLTYAQIAQQLGISERTVKRHMVSAFEACILFEGNLG</sequence>
<protein>
    <submittedName>
        <fullName evidence="7">RNA polymerase sigma-70 factor, ECF subfamily</fullName>
    </submittedName>
</protein>
<organism evidence="7 8">
    <name type="scientific">Pseudomonas citronellolis</name>
    <dbReference type="NCBI Taxonomy" id="53408"/>
    <lineage>
        <taxon>Bacteria</taxon>
        <taxon>Pseudomonadati</taxon>
        <taxon>Pseudomonadota</taxon>
        <taxon>Gammaproteobacteria</taxon>
        <taxon>Pseudomonadales</taxon>
        <taxon>Pseudomonadaceae</taxon>
        <taxon>Pseudomonas</taxon>
    </lineage>
</organism>
<evidence type="ECO:0000256" key="3">
    <source>
        <dbReference type="ARBA" id="ARBA00023082"/>
    </source>
</evidence>
<keyword evidence="8" id="KW-1185">Reference proteome</keyword>
<dbReference type="InterPro" id="IPR013325">
    <property type="entry name" value="RNA_pol_sigma_r2"/>
</dbReference>
<evidence type="ECO:0000313" key="8">
    <source>
        <dbReference type="Proteomes" id="UP000183385"/>
    </source>
</evidence>
<evidence type="ECO:0000313" key="7">
    <source>
        <dbReference type="EMBL" id="SFD09545.1"/>
    </source>
</evidence>
<dbReference type="GO" id="GO:0006352">
    <property type="term" value="P:DNA-templated transcription initiation"/>
    <property type="evidence" value="ECO:0007669"/>
    <property type="project" value="InterPro"/>
</dbReference>
<dbReference type="RefSeq" id="WP_074981119.1">
    <property type="nucleotide sequence ID" value="NZ_CP101752.1"/>
</dbReference>
<dbReference type="SUPFAM" id="SSF88946">
    <property type="entry name" value="Sigma2 domain of RNA polymerase sigma factors"/>
    <property type="match status" value="1"/>
</dbReference>
<gene>
    <name evidence="7" type="ORF">SAMN05216577_116119</name>
</gene>
<dbReference type="EMBL" id="FOLS01000016">
    <property type="protein sequence ID" value="SFD09545.1"/>
    <property type="molecule type" value="Genomic_DNA"/>
</dbReference>
<dbReference type="GO" id="GO:0016987">
    <property type="term" value="F:sigma factor activity"/>
    <property type="evidence" value="ECO:0007669"/>
    <property type="project" value="UniProtKB-KW"/>
</dbReference>
<comment type="similarity">
    <text evidence="1">Belongs to the sigma-70 factor family. ECF subfamily.</text>
</comment>
<dbReference type="InterPro" id="IPR039425">
    <property type="entry name" value="RNA_pol_sigma-70-like"/>
</dbReference>
<proteinExistence type="inferred from homology"/>
<name>A0AAQ1HP73_9PSED</name>
<dbReference type="InterPro" id="IPR013249">
    <property type="entry name" value="RNA_pol_sigma70_r4_t2"/>
</dbReference>
<dbReference type="SUPFAM" id="SSF88659">
    <property type="entry name" value="Sigma3 and sigma4 domains of RNA polymerase sigma factors"/>
    <property type="match status" value="1"/>
</dbReference>
<dbReference type="InterPro" id="IPR007627">
    <property type="entry name" value="RNA_pol_sigma70_r2"/>
</dbReference>
<dbReference type="InterPro" id="IPR036388">
    <property type="entry name" value="WH-like_DNA-bd_sf"/>
</dbReference>
<dbReference type="Proteomes" id="UP000183385">
    <property type="component" value="Unassembled WGS sequence"/>
</dbReference>
<comment type="caution">
    <text evidence="7">The sequence shown here is derived from an EMBL/GenBank/DDBJ whole genome shotgun (WGS) entry which is preliminary data.</text>
</comment>
<feature type="domain" description="RNA polymerase sigma factor 70 region 4 type 2" evidence="6">
    <location>
        <begin position="104"/>
        <end position="156"/>
    </location>
</feature>
<dbReference type="InterPro" id="IPR013324">
    <property type="entry name" value="RNA_pol_sigma_r3/r4-like"/>
</dbReference>
<evidence type="ECO:0000259" key="5">
    <source>
        <dbReference type="Pfam" id="PF04542"/>
    </source>
</evidence>
<dbReference type="PANTHER" id="PTHR43133">
    <property type="entry name" value="RNA POLYMERASE ECF-TYPE SIGMA FACTO"/>
    <property type="match status" value="1"/>
</dbReference>
<accession>A0AAQ1HP73</accession>
<evidence type="ECO:0000256" key="2">
    <source>
        <dbReference type="ARBA" id="ARBA00023015"/>
    </source>
</evidence>
<evidence type="ECO:0000259" key="6">
    <source>
        <dbReference type="Pfam" id="PF08281"/>
    </source>
</evidence>
<feature type="domain" description="RNA polymerase sigma-70 region 2" evidence="5">
    <location>
        <begin position="4"/>
        <end position="73"/>
    </location>
</feature>